<dbReference type="EMBL" id="KZ308332">
    <property type="protein sequence ID" value="KAG8227658.1"/>
    <property type="molecule type" value="Genomic_DNA"/>
</dbReference>
<dbReference type="Pfam" id="PF04695">
    <property type="entry name" value="Pex14_N"/>
    <property type="match status" value="1"/>
</dbReference>
<keyword evidence="2 10" id="KW-0813">Transport</keyword>
<organism evidence="14 15">
    <name type="scientific">Ladona fulva</name>
    <name type="common">Scarce chaser dragonfly</name>
    <name type="synonym">Libellula fulva</name>
    <dbReference type="NCBI Taxonomy" id="123851"/>
    <lineage>
        <taxon>Eukaryota</taxon>
        <taxon>Metazoa</taxon>
        <taxon>Ecdysozoa</taxon>
        <taxon>Arthropoda</taxon>
        <taxon>Hexapoda</taxon>
        <taxon>Insecta</taxon>
        <taxon>Pterygota</taxon>
        <taxon>Palaeoptera</taxon>
        <taxon>Odonata</taxon>
        <taxon>Epiprocta</taxon>
        <taxon>Anisoptera</taxon>
        <taxon>Libelluloidea</taxon>
        <taxon>Libellulidae</taxon>
        <taxon>Ladona</taxon>
    </lineage>
</organism>
<dbReference type="PANTHER" id="PTHR23058:SF0">
    <property type="entry name" value="PEROXISOMAL MEMBRANE PROTEIN PEX14"/>
    <property type="match status" value="1"/>
</dbReference>
<feature type="compositionally biased region" description="Polar residues" evidence="12">
    <location>
        <begin position="227"/>
        <end position="250"/>
    </location>
</feature>
<evidence type="ECO:0000256" key="2">
    <source>
        <dbReference type="ARBA" id="ARBA00022448"/>
    </source>
</evidence>
<dbReference type="GO" id="GO:0005102">
    <property type="term" value="F:signaling receptor binding"/>
    <property type="evidence" value="ECO:0007669"/>
    <property type="project" value="TreeGrafter"/>
</dbReference>
<evidence type="ECO:0000256" key="8">
    <source>
        <dbReference type="ARBA" id="ARBA00029691"/>
    </source>
</evidence>
<sequence>MEDKPQTREQFINTAVTFLQNPKVQQTPVEQQQAFLRKKGLSDEEIEIAFERLRGARDKRELATSQSTIVAIPQHIDPPFSSTWVKVWDFLRTLAFVAGVSYSLYYLYKKYIVPLLFGRRGKKKPTVEESVSQMQASLNQSVQEMKESLREVRETLDSQQQELIRLTLLRSEGGDLNGGNGDSTKRTLQDMKAEITSIKGLLLSRLEWRQFPSTPNPSPSIPAWQLAQDNGNNGNSGTRGESAESSSPTSDYYKVRDLEELCANGSSETVMINKSEVAGEGSDSSLEMV</sequence>
<dbReference type="InterPro" id="IPR006785">
    <property type="entry name" value="Pex14_N"/>
</dbReference>
<dbReference type="Proteomes" id="UP000792457">
    <property type="component" value="Unassembled WGS sequence"/>
</dbReference>
<keyword evidence="6 10" id="KW-0576">Peroxisome</keyword>
<evidence type="ECO:0000313" key="14">
    <source>
        <dbReference type="EMBL" id="KAG8227658.1"/>
    </source>
</evidence>
<name>A0A8K0P002_LADFU</name>
<dbReference type="AlphaFoldDB" id="A0A8K0P002"/>
<comment type="similarity">
    <text evidence="1 10">Belongs to the peroxin-14 family.</text>
</comment>
<evidence type="ECO:0000256" key="12">
    <source>
        <dbReference type="SAM" id="MobiDB-lite"/>
    </source>
</evidence>
<evidence type="ECO:0000256" key="1">
    <source>
        <dbReference type="ARBA" id="ARBA00005443"/>
    </source>
</evidence>
<dbReference type="GO" id="GO:1990429">
    <property type="term" value="C:peroxisomal importomer complex"/>
    <property type="evidence" value="ECO:0007669"/>
    <property type="project" value="TreeGrafter"/>
</dbReference>
<evidence type="ECO:0000256" key="4">
    <source>
        <dbReference type="ARBA" id="ARBA00023010"/>
    </source>
</evidence>
<dbReference type="Gene3D" id="1.10.10.10">
    <property type="entry name" value="Winged helix-like DNA-binding domain superfamily/Winged helix DNA-binding domain"/>
    <property type="match status" value="1"/>
</dbReference>
<feature type="domain" description="Peroxisome membrane anchor protein Pex14p N-terminal" evidence="13">
    <location>
        <begin position="7"/>
        <end position="52"/>
    </location>
</feature>
<dbReference type="GO" id="GO:0016560">
    <property type="term" value="P:protein import into peroxisome matrix, docking"/>
    <property type="evidence" value="ECO:0007669"/>
    <property type="project" value="UniProtKB-UniRule"/>
</dbReference>
<evidence type="ECO:0000259" key="13">
    <source>
        <dbReference type="Pfam" id="PF04695"/>
    </source>
</evidence>
<comment type="function">
    <text evidence="10">Component of the PEX13-PEX14 docking complex, a translocon channel that specifically mediates the import of peroxisomal cargo proteins bound to PEX5 receptor. The PEX13-PEX14 docking complex forms a large import pore which can be opened to a diameter of about 9 nm. Mechanistically, PEX5 receptor along with cargo proteins associates with the PEX14 subunit of the PEX13-PEX14 docking complex in the cytosol, leading to the insertion of the receptor into the organelle membrane with the concomitant translocation of the cargo into the peroxisome matrix.</text>
</comment>
<keyword evidence="4" id="KW-0811">Translocation</keyword>
<evidence type="ECO:0000256" key="9">
    <source>
        <dbReference type="ARBA" id="ARBA00046271"/>
    </source>
</evidence>
<dbReference type="GO" id="GO:0005778">
    <property type="term" value="C:peroxisomal membrane"/>
    <property type="evidence" value="ECO:0007669"/>
    <property type="project" value="UniProtKB-SubCell"/>
</dbReference>
<evidence type="ECO:0000256" key="6">
    <source>
        <dbReference type="ARBA" id="ARBA00023140"/>
    </source>
</evidence>
<feature type="coiled-coil region" evidence="11">
    <location>
        <begin position="135"/>
        <end position="169"/>
    </location>
</feature>
<accession>A0A8K0P002</accession>
<keyword evidence="5 10" id="KW-0472">Membrane</keyword>
<reference evidence="14" key="1">
    <citation type="submission" date="2013-04" db="EMBL/GenBank/DDBJ databases">
        <authorList>
            <person name="Qu J."/>
            <person name="Murali S.C."/>
            <person name="Bandaranaike D."/>
            <person name="Bellair M."/>
            <person name="Blankenburg K."/>
            <person name="Chao H."/>
            <person name="Dinh H."/>
            <person name="Doddapaneni H."/>
            <person name="Downs B."/>
            <person name="Dugan-Rocha S."/>
            <person name="Elkadiri S."/>
            <person name="Gnanaolivu R.D."/>
            <person name="Hernandez B."/>
            <person name="Javaid M."/>
            <person name="Jayaseelan J.C."/>
            <person name="Lee S."/>
            <person name="Li M."/>
            <person name="Ming W."/>
            <person name="Munidasa M."/>
            <person name="Muniz J."/>
            <person name="Nguyen L."/>
            <person name="Ongeri F."/>
            <person name="Osuji N."/>
            <person name="Pu L.-L."/>
            <person name="Puazo M."/>
            <person name="Qu C."/>
            <person name="Quiroz J."/>
            <person name="Raj R."/>
            <person name="Weissenberger G."/>
            <person name="Xin Y."/>
            <person name="Zou X."/>
            <person name="Han Y."/>
            <person name="Richards S."/>
            <person name="Worley K."/>
            <person name="Muzny D."/>
            <person name="Gibbs R."/>
        </authorList>
    </citation>
    <scope>NUCLEOTIDE SEQUENCE</scope>
    <source>
        <strain evidence="14">Sampled in the wild</strain>
    </source>
</reference>
<dbReference type="InterPro" id="IPR036388">
    <property type="entry name" value="WH-like_DNA-bd_sf"/>
</dbReference>
<evidence type="ECO:0000313" key="15">
    <source>
        <dbReference type="Proteomes" id="UP000792457"/>
    </source>
</evidence>
<evidence type="ECO:0000256" key="5">
    <source>
        <dbReference type="ARBA" id="ARBA00023136"/>
    </source>
</evidence>
<dbReference type="PANTHER" id="PTHR23058">
    <property type="entry name" value="PEROXISOMAL MEMBRANE PROTEIN PEX14"/>
    <property type="match status" value="1"/>
</dbReference>
<proteinExistence type="inferred from homology"/>
<keyword evidence="15" id="KW-1185">Reference proteome</keyword>
<comment type="caution">
    <text evidence="14">The sequence shown here is derived from an EMBL/GenBank/DDBJ whole genome shotgun (WGS) entry which is preliminary data.</text>
</comment>
<dbReference type="InterPro" id="IPR025655">
    <property type="entry name" value="PEX14"/>
</dbReference>
<evidence type="ECO:0000256" key="3">
    <source>
        <dbReference type="ARBA" id="ARBA00022927"/>
    </source>
</evidence>
<comment type="subcellular location">
    <subcellularLocation>
        <location evidence="9 10">Peroxisome membrane</location>
    </subcellularLocation>
</comment>
<evidence type="ECO:0000256" key="11">
    <source>
        <dbReference type="SAM" id="Coils"/>
    </source>
</evidence>
<reference evidence="14" key="2">
    <citation type="submission" date="2017-10" db="EMBL/GenBank/DDBJ databases">
        <title>Ladona fulva Genome sequencing and assembly.</title>
        <authorList>
            <person name="Murali S."/>
            <person name="Richards S."/>
            <person name="Bandaranaike D."/>
            <person name="Bellair M."/>
            <person name="Blankenburg K."/>
            <person name="Chao H."/>
            <person name="Dinh H."/>
            <person name="Doddapaneni H."/>
            <person name="Dugan-Rocha S."/>
            <person name="Elkadiri S."/>
            <person name="Gnanaolivu R."/>
            <person name="Hernandez B."/>
            <person name="Skinner E."/>
            <person name="Javaid M."/>
            <person name="Lee S."/>
            <person name="Li M."/>
            <person name="Ming W."/>
            <person name="Munidasa M."/>
            <person name="Muniz J."/>
            <person name="Nguyen L."/>
            <person name="Hughes D."/>
            <person name="Osuji N."/>
            <person name="Pu L.-L."/>
            <person name="Puazo M."/>
            <person name="Qu C."/>
            <person name="Quiroz J."/>
            <person name="Raj R."/>
            <person name="Weissenberger G."/>
            <person name="Xin Y."/>
            <person name="Zou X."/>
            <person name="Han Y."/>
            <person name="Worley K."/>
            <person name="Muzny D."/>
            <person name="Gibbs R."/>
        </authorList>
    </citation>
    <scope>NUCLEOTIDE SEQUENCE</scope>
    <source>
        <strain evidence="14">Sampled in the wild</strain>
    </source>
</reference>
<dbReference type="OrthoDB" id="441517at2759"/>
<evidence type="ECO:0000256" key="7">
    <source>
        <dbReference type="ARBA" id="ARBA00029502"/>
    </source>
</evidence>
<gene>
    <name evidence="14" type="ORF">J437_LFUL007854</name>
</gene>
<feature type="region of interest" description="Disordered" evidence="12">
    <location>
        <begin position="213"/>
        <end position="254"/>
    </location>
</feature>
<keyword evidence="3 10" id="KW-0653">Protein transport</keyword>
<protein>
    <recommendedName>
        <fullName evidence="7 10">Peroxisomal membrane protein PEX14</fullName>
    </recommendedName>
    <alternativeName>
        <fullName evidence="8 10">Peroxin-14</fullName>
    </alternativeName>
</protein>
<evidence type="ECO:0000256" key="10">
    <source>
        <dbReference type="RuleBase" id="RU367032"/>
    </source>
</evidence>
<keyword evidence="11" id="KW-0175">Coiled coil</keyword>